<gene>
    <name evidence="2" type="ORF">D4A47_12915</name>
</gene>
<keyword evidence="3" id="KW-1185">Reference proteome</keyword>
<dbReference type="PANTHER" id="PTHR31862:SF1">
    <property type="entry name" value="UPF0261 DOMAIN PROTEIN (AFU_ORTHOLOGUE AFUA_1G10120)"/>
    <property type="match status" value="1"/>
</dbReference>
<dbReference type="GO" id="GO:0016787">
    <property type="term" value="F:hydrolase activity"/>
    <property type="evidence" value="ECO:0007669"/>
    <property type="project" value="UniProtKB-KW"/>
</dbReference>
<dbReference type="PANTHER" id="PTHR31862">
    <property type="entry name" value="UPF0261 DOMAIN PROTEIN (AFU_ORTHOLOGUE AFUA_1G10120)"/>
    <property type="match status" value="1"/>
</dbReference>
<dbReference type="InterPro" id="IPR051353">
    <property type="entry name" value="Tobamovirus_resist_UPF0261"/>
</dbReference>
<feature type="domain" description="TIM-barrel" evidence="1">
    <location>
        <begin position="11"/>
        <end position="276"/>
    </location>
</feature>
<dbReference type="InterPro" id="IPR015813">
    <property type="entry name" value="Pyrv/PenolPyrv_kinase-like_dom"/>
</dbReference>
<keyword evidence="2" id="KW-0670">Pyruvate</keyword>
<name>A0A498CLA6_9FIRM</name>
<dbReference type="Pfam" id="PF09370">
    <property type="entry name" value="PEP_hydrolase"/>
    <property type="match status" value="1"/>
</dbReference>
<evidence type="ECO:0000313" key="2">
    <source>
        <dbReference type="EMBL" id="RLL07729.1"/>
    </source>
</evidence>
<dbReference type="PIRSF" id="PIRSF034452">
    <property type="entry name" value="TIM-br_sig_trnsd"/>
    <property type="match status" value="1"/>
</dbReference>
<proteinExistence type="predicted"/>
<dbReference type="RefSeq" id="WP_121587593.1">
    <property type="nucleotide sequence ID" value="NZ_RCHT01000042.1"/>
</dbReference>
<protein>
    <submittedName>
        <fullName evidence="2">Phosphoenolpyruvate hydrolase family protein</fullName>
    </submittedName>
</protein>
<sequence>MQKTKINRDTILENLRAEIAAGRPIIGSGAGVGLIGRIVDRAGIDLIVVYNSGHFRMNGYSSILGNLPVGDANAMVLEMGEELIINAVRRAPVVGGIFGVDPTRDMRRFLERMADVGYSGVINYPTVGKMNGRLRYELEHVGLGLDREIATMRMAADMGFLTLAYVFCPEDARRYAAAGADVLVSHAGLTQGGDIGLQSDGTLEESMEKTEAILRAGLEENPDIIPLCHGGAIISPDDARAVFRQTSAVGFIGASSIERIPVEQIVSRTVESFKSLPLDEAAGPA</sequence>
<dbReference type="InterPro" id="IPR009215">
    <property type="entry name" value="TIM-br_IGPS-like"/>
</dbReference>
<dbReference type="Gene3D" id="3.20.20.70">
    <property type="entry name" value="Aldolase class I"/>
    <property type="match status" value="1"/>
</dbReference>
<dbReference type="AlphaFoldDB" id="A0A498CLA6"/>
<dbReference type="SUPFAM" id="SSF51621">
    <property type="entry name" value="Phosphoenolpyruvate/pyruvate domain"/>
    <property type="match status" value="1"/>
</dbReference>
<evidence type="ECO:0000313" key="3">
    <source>
        <dbReference type="Proteomes" id="UP000276301"/>
    </source>
</evidence>
<evidence type="ECO:0000259" key="1">
    <source>
        <dbReference type="Pfam" id="PF09370"/>
    </source>
</evidence>
<dbReference type="InterPro" id="IPR013785">
    <property type="entry name" value="Aldolase_TIM"/>
</dbReference>
<comment type="caution">
    <text evidence="2">The sequence shown here is derived from an EMBL/GenBank/DDBJ whole genome shotgun (WGS) entry which is preliminary data.</text>
</comment>
<organism evidence="2 3">
    <name type="scientific">Anaerotruncus massiliensis</name>
    <name type="common">ex Liu et al. 2021</name>
    <dbReference type="NCBI Taxonomy" id="2321404"/>
    <lineage>
        <taxon>Bacteria</taxon>
        <taxon>Bacillati</taxon>
        <taxon>Bacillota</taxon>
        <taxon>Clostridia</taxon>
        <taxon>Eubacteriales</taxon>
        <taxon>Oscillospiraceae</taxon>
        <taxon>Anaerotruncus</taxon>
    </lineage>
</organism>
<dbReference type="EMBL" id="RCHT01000042">
    <property type="protein sequence ID" value="RLL07729.1"/>
    <property type="molecule type" value="Genomic_DNA"/>
</dbReference>
<dbReference type="Proteomes" id="UP000276301">
    <property type="component" value="Unassembled WGS sequence"/>
</dbReference>
<keyword evidence="2" id="KW-0378">Hydrolase</keyword>
<accession>A0A498CLA6</accession>
<reference evidence="2 3" key="1">
    <citation type="submission" date="2018-10" db="EMBL/GenBank/DDBJ databases">
        <title>Anaerotruncus faecis sp. nov., isolated from human feces.</title>
        <authorList>
            <person name="Wang Y.-J."/>
        </authorList>
    </citation>
    <scope>NUCLEOTIDE SEQUENCE [LARGE SCALE GENOMIC DNA]</scope>
    <source>
        <strain evidence="2 3">22A2-44</strain>
    </source>
</reference>